<evidence type="ECO:0000313" key="4">
    <source>
        <dbReference type="Proteomes" id="UP000306912"/>
    </source>
</evidence>
<feature type="domain" description="PRD" evidence="2">
    <location>
        <begin position="64"/>
        <end position="169"/>
    </location>
</feature>
<dbReference type="SMART" id="SM01061">
    <property type="entry name" value="CAT_RBD"/>
    <property type="match status" value="1"/>
</dbReference>
<keyword evidence="1" id="KW-0677">Repeat</keyword>
<dbReference type="InterPro" id="IPR036650">
    <property type="entry name" value="CAT_RNA-bd_dom_sf"/>
</dbReference>
<dbReference type="NCBIfam" id="NF046042">
    <property type="entry name" value="LicT"/>
    <property type="match status" value="1"/>
</dbReference>
<evidence type="ECO:0000256" key="1">
    <source>
        <dbReference type="ARBA" id="ARBA00022737"/>
    </source>
</evidence>
<dbReference type="PANTHER" id="PTHR30185">
    <property type="entry name" value="CRYPTIC BETA-GLUCOSIDE BGL OPERON ANTITERMINATOR"/>
    <property type="match status" value="1"/>
</dbReference>
<dbReference type="GO" id="GO:0003723">
    <property type="term" value="F:RNA binding"/>
    <property type="evidence" value="ECO:0007669"/>
    <property type="project" value="InterPro"/>
</dbReference>
<dbReference type="SUPFAM" id="SSF63520">
    <property type="entry name" value="PTS-regulatory domain, PRD"/>
    <property type="match status" value="2"/>
</dbReference>
<dbReference type="RefSeq" id="WP_138190613.1">
    <property type="nucleotide sequence ID" value="NZ_VBWP01000003.1"/>
</dbReference>
<dbReference type="EMBL" id="VBWP01000003">
    <property type="protein sequence ID" value="TLG75406.1"/>
    <property type="molecule type" value="Genomic_DNA"/>
</dbReference>
<feature type="domain" description="PRD" evidence="2">
    <location>
        <begin position="170"/>
        <end position="277"/>
    </location>
</feature>
<proteinExistence type="predicted"/>
<dbReference type="OrthoDB" id="9813552at2"/>
<sequence>MVVVRRLNNNVVLVSEDNQEMVVMGKGIGFQVYPGDSINPTLVEKTFLPSSKASLERMAEIINQVSYELIILSNEIISLGKEMLQQELNSNLIVTLSDHINFALKRFEDGIALRNPLHWEIKQLYLHEVEVGRKALDLIEAKIGIRLPDEEAVFIAMHFVNAQIDFETMNTTVELTSIMGEVLNIVQYHFQTILDEQSLNFTRFLTHLRYFLIRQMNNEPFPIKDEYLFEVVKRKYVREFECTEKIARFLQQSYGWETTPDEKLYLTLHINRVVSRT</sequence>
<dbReference type="InterPro" id="IPR011608">
    <property type="entry name" value="PRD"/>
</dbReference>
<dbReference type="InterPro" id="IPR004341">
    <property type="entry name" value="CAT_RNA-bd_dom"/>
</dbReference>
<dbReference type="Gene3D" id="1.10.1790.10">
    <property type="entry name" value="PRD domain"/>
    <property type="match status" value="2"/>
</dbReference>
<comment type="caution">
    <text evidence="3">The sequence shown here is derived from an EMBL/GenBank/DDBJ whole genome shotgun (WGS) entry which is preliminary data.</text>
</comment>
<protein>
    <submittedName>
        <fullName evidence="3">PRD domain-containing protein</fullName>
    </submittedName>
</protein>
<organism evidence="3 4">
    <name type="scientific">Culicoidibacter larvae</name>
    <dbReference type="NCBI Taxonomy" id="2579976"/>
    <lineage>
        <taxon>Bacteria</taxon>
        <taxon>Bacillati</taxon>
        <taxon>Bacillota</taxon>
        <taxon>Culicoidibacteria</taxon>
        <taxon>Culicoidibacterales</taxon>
        <taxon>Culicoidibacteraceae</taxon>
        <taxon>Culicoidibacter</taxon>
    </lineage>
</organism>
<accession>A0A5R8QEK3</accession>
<dbReference type="SUPFAM" id="SSF50151">
    <property type="entry name" value="SacY-like RNA-binding domain"/>
    <property type="match status" value="1"/>
</dbReference>
<dbReference type="InParanoid" id="A0A5R8QEK3"/>
<evidence type="ECO:0000259" key="2">
    <source>
        <dbReference type="PROSITE" id="PS51372"/>
    </source>
</evidence>
<dbReference type="AlphaFoldDB" id="A0A5R8QEK3"/>
<dbReference type="InterPro" id="IPR036634">
    <property type="entry name" value="PRD_sf"/>
</dbReference>
<dbReference type="Proteomes" id="UP000306912">
    <property type="component" value="Unassembled WGS sequence"/>
</dbReference>
<keyword evidence="4" id="KW-1185">Reference proteome</keyword>
<gene>
    <name evidence="3" type="ORF">FEZ08_04980</name>
</gene>
<name>A0A5R8QEK3_9FIRM</name>
<dbReference type="InterPro" id="IPR050661">
    <property type="entry name" value="BglG_antiterminators"/>
</dbReference>
<dbReference type="GO" id="GO:0006355">
    <property type="term" value="P:regulation of DNA-templated transcription"/>
    <property type="evidence" value="ECO:0007669"/>
    <property type="project" value="InterPro"/>
</dbReference>
<dbReference type="Gene3D" id="2.30.24.10">
    <property type="entry name" value="CAT RNA-binding domain"/>
    <property type="match status" value="1"/>
</dbReference>
<dbReference type="Pfam" id="PF00874">
    <property type="entry name" value="PRD"/>
    <property type="match status" value="2"/>
</dbReference>
<dbReference type="PROSITE" id="PS51372">
    <property type="entry name" value="PRD_2"/>
    <property type="match status" value="2"/>
</dbReference>
<dbReference type="PANTHER" id="PTHR30185:SF15">
    <property type="entry name" value="CRYPTIC BETA-GLUCOSIDE BGL OPERON ANTITERMINATOR"/>
    <property type="match status" value="1"/>
</dbReference>
<evidence type="ECO:0000313" key="3">
    <source>
        <dbReference type="EMBL" id="TLG75406.1"/>
    </source>
</evidence>
<dbReference type="Pfam" id="PF03123">
    <property type="entry name" value="CAT_RBD"/>
    <property type="match status" value="1"/>
</dbReference>
<reference evidence="3 4" key="1">
    <citation type="submission" date="2019-05" db="EMBL/GenBank/DDBJ databases">
        <title>Culicoidintestinum kansasii gen. nov., sp. nov. from the gastrointestinal tract of the biting midge, Culicoides sonorensis.</title>
        <authorList>
            <person name="Neupane S."/>
            <person name="Ghosh A."/>
            <person name="Gunther S."/>
            <person name="Martin K."/>
            <person name="Zurek L."/>
        </authorList>
    </citation>
    <scope>NUCLEOTIDE SEQUENCE [LARGE SCALE GENOMIC DNA]</scope>
    <source>
        <strain evidence="3 4">CS-1</strain>
    </source>
</reference>